<evidence type="ECO:0000313" key="2">
    <source>
        <dbReference type="Proteomes" id="UP000016922"/>
    </source>
</evidence>
<name>S3DAY3_GLAL2</name>
<dbReference type="GeneID" id="19470373"/>
<dbReference type="EMBL" id="KE145354">
    <property type="protein sequence ID" value="EPE35632.1"/>
    <property type="molecule type" value="Genomic_DNA"/>
</dbReference>
<reference evidence="1 2" key="1">
    <citation type="journal article" date="2013" name="BMC Genomics">
        <title>Genomics-driven discovery of the pneumocandin biosynthetic gene cluster in the fungus Glarea lozoyensis.</title>
        <authorList>
            <person name="Chen L."/>
            <person name="Yue Q."/>
            <person name="Zhang X."/>
            <person name="Xiang M."/>
            <person name="Wang C."/>
            <person name="Li S."/>
            <person name="Che Y."/>
            <person name="Ortiz-Lopez F.J."/>
            <person name="Bills G.F."/>
            <person name="Liu X."/>
            <person name="An Z."/>
        </authorList>
    </citation>
    <scope>NUCLEOTIDE SEQUENCE [LARGE SCALE GENOMIC DNA]</scope>
    <source>
        <strain evidence="2">ATCC 20868 / MF5171</strain>
    </source>
</reference>
<sequence length="142" mass="15902">MNSMQPSGYTCKSIAACQIVREAQIATGIDPPASTRARGEDVLFFLSRSVLRYFHQIPHLEDWEDIPTTIDSELNYRDLIAAAIKIPEAGELIISGVQAKLSRRLGAKALNIDGQDRRIHMEWNRNLRWSSEHGSETLGALI</sequence>
<proteinExistence type="predicted"/>
<dbReference type="Proteomes" id="UP000016922">
    <property type="component" value="Unassembled WGS sequence"/>
</dbReference>
<dbReference type="HOGENOM" id="CLU_1815973_0_0_1"/>
<protein>
    <submittedName>
        <fullName evidence="1">Polyketide synthase, putative</fullName>
    </submittedName>
</protein>
<evidence type="ECO:0000313" key="1">
    <source>
        <dbReference type="EMBL" id="EPE35632.1"/>
    </source>
</evidence>
<dbReference type="KEGG" id="glz:GLAREA_11332"/>
<keyword evidence="2" id="KW-1185">Reference proteome</keyword>
<dbReference type="AlphaFoldDB" id="S3DAY3"/>
<dbReference type="RefSeq" id="XP_008077711.1">
    <property type="nucleotide sequence ID" value="XM_008079520.1"/>
</dbReference>
<gene>
    <name evidence="1" type="ORF">GLAREA_11332</name>
</gene>
<organism evidence="1 2">
    <name type="scientific">Glarea lozoyensis (strain ATCC 20868 / MF5171)</name>
    <dbReference type="NCBI Taxonomy" id="1116229"/>
    <lineage>
        <taxon>Eukaryota</taxon>
        <taxon>Fungi</taxon>
        <taxon>Dikarya</taxon>
        <taxon>Ascomycota</taxon>
        <taxon>Pezizomycotina</taxon>
        <taxon>Leotiomycetes</taxon>
        <taxon>Helotiales</taxon>
        <taxon>Helotiaceae</taxon>
        <taxon>Glarea</taxon>
    </lineage>
</organism>
<accession>S3DAY3</accession>